<comment type="caution">
    <text evidence="2">The sequence shown here is derived from an EMBL/GenBank/DDBJ whole genome shotgun (WGS) entry which is preliminary data.</text>
</comment>
<reference evidence="2 3" key="1">
    <citation type="submission" date="2024-01" db="EMBL/GenBank/DDBJ databases">
        <title>Draft genome sequence of Gordonia sp. LSe1-13.</title>
        <authorList>
            <person name="Suphannarot A."/>
            <person name="Mingma R."/>
        </authorList>
    </citation>
    <scope>NUCLEOTIDE SEQUENCE [LARGE SCALE GENOMIC DNA]</scope>
    <source>
        <strain evidence="2 3">LSe1-13</strain>
    </source>
</reference>
<name>A0ABU7ME08_9ACTN</name>
<dbReference type="RefSeq" id="WP_330433045.1">
    <property type="nucleotide sequence ID" value="NZ_JAZDUF010000003.1"/>
</dbReference>
<organism evidence="2 3">
    <name type="scientific">Gordonia sesuvii</name>
    <dbReference type="NCBI Taxonomy" id="3116777"/>
    <lineage>
        <taxon>Bacteria</taxon>
        <taxon>Bacillati</taxon>
        <taxon>Actinomycetota</taxon>
        <taxon>Actinomycetes</taxon>
        <taxon>Mycobacteriales</taxon>
        <taxon>Gordoniaceae</taxon>
        <taxon>Gordonia</taxon>
    </lineage>
</organism>
<protein>
    <submittedName>
        <fullName evidence="2">Uncharacterized protein</fullName>
    </submittedName>
</protein>
<sequence length="55" mass="6237">MSADDRESHHETIYWRSRPGAIEAIGRADDEHAAGETISLDELREEHGLPPRRAK</sequence>
<dbReference type="Proteomes" id="UP001347146">
    <property type="component" value="Unassembled WGS sequence"/>
</dbReference>
<keyword evidence="3" id="KW-1185">Reference proteome</keyword>
<evidence type="ECO:0000313" key="2">
    <source>
        <dbReference type="EMBL" id="MEE3851334.1"/>
    </source>
</evidence>
<evidence type="ECO:0000256" key="1">
    <source>
        <dbReference type="SAM" id="MobiDB-lite"/>
    </source>
</evidence>
<dbReference type="Gene3D" id="1.10.1220.170">
    <property type="match status" value="1"/>
</dbReference>
<gene>
    <name evidence="2" type="ORF">VZC37_13395</name>
</gene>
<dbReference type="EMBL" id="JAZDUF010000003">
    <property type="protein sequence ID" value="MEE3851334.1"/>
    <property type="molecule type" value="Genomic_DNA"/>
</dbReference>
<evidence type="ECO:0000313" key="3">
    <source>
        <dbReference type="Proteomes" id="UP001347146"/>
    </source>
</evidence>
<proteinExistence type="predicted"/>
<feature type="region of interest" description="Disordered" evidence="1">
    <location>
        <begin position="36"/>
        <end position="55"/>
    </location>
</feature>
<accession>A0ABU7ME08</accession>